<reference evidence="22" key="1">
    <citation type="submission" date="2020-11" db="EMBL/GenBank/DDBJ databases">
        <authorList>
            <person name="Tran Van P."/>
        </authorList>
    </citation>
    <scope>NUCLEOTIDE SEQUENCE</scope>
</reference>
<dbReference type="Proteomes" id="UP000677054">
    <property type="component" value="Unassembled WGS sequence"/>
</dbReference>
<evidence type="ECO:0000256" key="6">
    <source>
        <dbReference type="ARBA" id="ARBA00022676"/>
    </source>
</evidence>
<evidence type="ECO:0000256" key="4">
    <source>
        <dbReference type="ARBA" id="ARBA00008539"/>
    </source>
</evidence>
<comment type="catalytic activity">
    <reaction evidence="20">
        <text>3-O-[beta-D-Xyl-(1-&gt;4)-Rib-ol-P-Rib-ol-P-3-beta-D-GalNAc-(1-&gt;3)-beta-D-GlcNAc-(1-&gt;4)-(O-6-P-alpha-D-Man)]-Thr-[protein] + UDP-alpha-D-glucuronate = 3-O-[beta-D-GlcA-(1-&gt;3)-beta-D-Xyl-(1-&gt;4)-Rib-ol-P-Rib-ol-P-3-beta-D-GalNAc-(1-&gt;3)-beta-D-GlcNAc-(1-&gt;4)-(O-6-P-alpha-D-Man)]-Thr-[protein] + UDP + H(+)</text>
        <dbReference type="Rhea" id="RHEA:46860"/>
        <dbReference type="Rhea" id="RHEA-COMP:15023"/>
        <dbReference type="Rhea" id="RHEA-COMP:17482"/>
        <dbReference type="ChEBI" id="CHEBI:15378"/>
        <dbReference type="ChEBI" id="CHEBI:58052"/>
        <dbReference type="ChEBI" id="CHEBI:58223"/>
        <dbReference type="ChEBI" id="CHEBI:142405"/>
        <dbReference type="ChEBI" id="CHEBI:177336"/>
    </reaction>
</comment>
<evidence type="ECO:0000256" key="3">
    <source>
        <dbReference type="ARBA" id="ARBA00004922"/>
    </source>
</evidence>
<keyword evidence="14" id="KW-0325">Glycoprotein</keyword>
<evidence type="ECO:0000256" key="2">
    <source>
        <dbReference type="ARBA" id="ARBA00004323"/>
    </source>
</evidence>
<dbReference type="AlphaFoldDB" id="A0A7R9AB10"/>
<keyword evidence="15" id="KW-0464">Manganese</keyword>
<comment type="subcellular location">
    <subcellularLocation>
        <location evidence="2">Golgi apparatus membrane</location>
        <topology evidence="2">Single-pass type II membrane protein</topology>
    </subcellularLocation>
</comment>
<evidence type="ECO:0000256" key="10">
    <source>
        <dbReference type="ARBA" id="ARBA00022968"/>
    </source>
</evidence>
<organism evidence="22">
    <name type="scientific">Darwinula stevensoni</name>
    <dbReference type="NCBI Taxonomy" id="69355"/>
    <lineage>
        <taxon>Eukaryota</taxon>
        <taxon>Metazoa</taxon>
        <taxon>Ecdysozoa</taxon>
        <taxon>Arthropoda</taxon>
        <taxon>Crustacea</taxon>
        <taxon>Oligostraca</taxon>
        <taxon>Ostracoda</taxon>
        <taxon>Podocopa</taxon>
        <taxon>Podocopida</taxon>
        <taxon>Darwinulocopina</taxon>
        <taxon>Darwinuloidea</taxon>
        <taxon>Darwinulidae</taxon>
        <taxon>Darwinula</taxon>
    </lineage>
</organism>
<evidence type="ECO:0000256" key="5">
    <source>
        <dbReference type="ARBA" id="ARBA00017962"/>
    </source>
</evidence>
<gene>
    <name evidence="22" type="ORF">DSTB1V02_LOCUS10620</name>
</gene>
<dbReference type="OrthoDB" id="9974378at2759"/>
<keyword evidence="11 21" id="KW-1133">Transmembrane helix</keyword>
<comment type="similarity">
    <text evidence="4">Belongs to the glycosyltransferase 49 family.</text>
</comment>
<evidence type="ECO:0000256" key="15">
    <source>
        <dbReference type="ARBA" id="ARBA00023211"/>
    </source>
</evidence>
<evidence type="ECO:0000256" key="8">
    <source>
        <dbReference type="ARBA" id="ARBA00022692"/>
    </source>
</evidence>
<keyword evidence="12" id="KW-0333">Golgi apparatus</keyword>
<evidence type="ECO:0000256" key="16">
    <source>
        <dbReference type="ARBA" id="ARBA00030723"/>
    </source>
</evidence>
<dbReference type="GO" id="GO:0046872">
    <property type="term" value="F:metal ion binding"/>
    <property type="evidence" value="ECO:0007669"/>
    <property type="project" value="UniProtKB-KW"/>
</dbReference>
<dbReference type="PANTHER" id="PTHR46420">
    <property type="entry name" value="BETA-1,4-GLUCURONYLTRANSFERASE 1"/>
    <property type="match status" value="1"/>
</dbReference>
<evidence type="ECO:0000256" key="9">
    <source>
        <dbReference type="ARBA" id="ARBA00022723"/>
    </source>
</evidence>
<dbReference type="GO" id="GO:0015020">
    <property type="term" value="F:glucuronosyltransferase activity"/>
    <property type="evidence" value="ECO:0007669"/>
    <property type="project" value="InterPro"/>
</dbReference>
<dbReference type="Pfam" id="PF13896">
    <property type="entry name" value="Glyco_transf_49"/>
    <property type="match status" value="1"/>
</dbReference>
<evidence type="ECO:0000256" key="12">
    <source>
        <dbReference type="ARBA" id="ARBA00023034"/>
    </source>
</evidence>
<evidence type="ECO:0000256" key="13">
    <source>
        <dbReference type="ARBA" id="ARBA00023136"/>
    </source>
</evidence>
<protein>
    <recommendedName>
        <fullName evidence="5">Beta-1,4-glucuronyltransferase 1</fullName>
    </recommendedName>
    <alternativeName>
        <fullName evidence="16">I-beta-1,3-N-acetylglucosaminyltransferase</fullName>
    </alternativeName>
    <alternativeName>
        <fullName evidence="19">N-acetyllactosaminide beta-1,3-N-acetylglucosaminyltransferase</fullName>
    </alternativeName>
    <alternativeName>
        <fullName evidence="17">Poly-N-acetyllactosamine extension enzyme</fullName>
    </alternativeName>
    <alternativeName>
        <fullName evidence="18">UDP-GlcNAc:betaGal beta-1,3-N-acetylglucosaminyltransferase 1</fullName>
    </alternativeName>
</protein>
<keyword evidence="6" id="KW-0328">Glycosyltransferase</keyword>
<dbReference type="EMBL" id="CAJPEV010003109">
    <property type="protein sequence ID" value="CAG0898951.1"/>
    <property type="molecule type" value="Genomic_DNA"/>
</dbReference>
<comment type="cofactor">
    <cofactor evidence="1">
        <name>Mn(2+)</name>
        <dbReference type="ChEBI" id="CHEBI:29035"/>
    </cofactor>
</comment>
<dbReference type="UniPathway" id="UPA00378"/>
<keyword evidence="10" id="KW-0735">Signal-anchor</keyword>
<proteinExistence type="inferred from homology"/>
<comment type="pathway">
    <text evidence="3">Protein modification; protein glycosylation.</text>
</comment>
<evidence type="ECO:0000256" key="20">
    <source>
        <dbReference type="ARBA" id="ARBA00047852"/>
    </source>
</evidence>
<feature type="transmembrane region" description="Helical" evidence="21">
    <location>
        <begin position="38"/>
        <end position="61"/>
    </location>
</feature>
<name>A0A7R9AB10_9CRUS</name>
<keyword evidence="8 21" id="KW-0812">Transmembrane</keyword>
<accession>A0A7R9AB10</accession>
<evidence type="ECO:0000256" key="19">
    <source>
        <dbReference type="ARBA" id="ARBA00033291"/>
    </source>
</evidence>
<evidence type="ECO:0000256" key="11">
    <source>
        <dbReference type="ARBA" id="ARBA00022989"/>
    </source>
</evidence>
<evidence type="ECO:0000313" key="23">
    <source>
        <dbReference type="Proteomes" id="UP000677054"/>
    </source>
</evidence>
<keyword evidence="7" id="KW-0808">Transferase</keyword>
<keyword evidence="23" id="KW-1185">Reference proteome</keyword>
<evidence type="ECO:0000256" key="1">
    <source>
        <dbReference type="ARBA" id="ARBA00001936"/>
    </source>
</evidence>
<evidence type="ECO:0000256" key="7">
    <source>
        <dbReference type="ARBA" id="ARBA00022679"/>
    </source>
</evidence>
<dbReference type="GO" id="GO:0000139">
    <property type="term" value="C:Golgi membrane"/>
    <property type="evidence" value="ECO:0007669"/>
    <property type="project" value="UniProtKB-SubCell"/>
</dbReference>
<evidence type="ECO:0000256" key="17">
    <source>
        <dbReference type="ARBA" id="ARBA00032175"/>
    </source>
</evidence>
<dbReference type="PANTHER" id="PTHR46420:SF1">
    <property type="entry name" value="BETA-1,4-GLUCURONYLTRANSFERASE 1"/>
    <property type="match status" value="1"/>
</dbReference>
<evidence type="ECO:0000256" key="18">
    <source>
        <dbReference type="ARBA" id="ARBA00032181"/>
    </source>
</evidence>
<keyword evidence="13 21" id="KW-0472">Membrane</keyword>
<sequence>MDVVFPEMSSLKIPGEKFYTAVELQIKEAPPKSDYRKLVVLVTCFLYVVIFPFFFVVDIGLDVYAGRLQRTNHVTMMESRGLPRENLGGKVTTDGSSEYGIIQDAVSGSSLSSSEYEDVTWGPLSISLFLGSVKDLEPTKKAIECLRTQHPILEQRTTFSFVFSLDDEDEPHTFLFGPLSISLFLGSVKDLEPTKKAIECLRTQHPILEQRTTFSFVFSLDDEDEPMWRFWNGSCDSISEILDARNASLARTKVLYPINLMRNVARNSSRTHYFAVCDMDITPNPGLRDGFKKMARNNKMMETEDAIYIMPVFELENGTPKPKNKMELRLLYEEGIARQFFFTWSPLAQGQTDYANWFALPPTDGVKIAYEVEWRFLYEPLFIAPNTAPRYFEKIKGYSYEQGTHACELSVSGWKFYVLDNAFITHDGFKLFRQSPFVDRMVRQRLSNSVISQRIYKAQLLSRYGRKARQCSSFWYRATEVTLMTVVQFY</sequence>
<dbReference type="GO" id="GO:0035269">
    <property type="term" value="P:protein O-linked glycosylation via mannose"/>
    <property type="evidence" value="ECO:0007669"/>
    <property type="project" value="TreeGrafter"/>
</dbReference>
<dbReference type="InterPro" id="IPR043189">
    <property type="entry name" value="B4GAT1"/>
</dbReference>
<evidence type="ECO:0000256" key="21">
    <source>
        <dbReference type="SAM" id="Phobius"/>
    </source>
</evidence>
<keyword evidence="9" id="KW-0479">Metal-binding</keyword>
<evidence type="ECO:0000313" key="22">
    <source>
        <dbReference type="EMBL" id="CAD7250851.1"/>
    </source>
</evidence>
<evidence type="ECO:0000256" key="14">
    <source>
        <dbReference type="ARBA" id="ARBA00023180"/>
    </source>
</evidence>
<dbReference type="EMBL" id="LR902626">
    <property type="protein sequence ID" value="CAD7250851.1"/>
    <property type="molecule type" value="Genomic_DNA"/>
</dbReference>